<dbReference type="SUPFAM" id="SSF49464">
    <property type="entry name" value="Carboxypeptidase regulatory domain-like"/>
    <property type="match status" value="1"/>
</dbReference>
<keyword evidence="8" id="KW-0732">Signal</keyword>
<evidence type="ECO:0000256" key="6">
    <source>
        <dbReference type="ARBA" id="ARBA00023237"/>
    </source>
</evidence>
<dbReference type="EMBL" id="QLMC01000006">
    <property type="protein sequence ID" value="RAJ93234.1"/>
    <property type="molecule type" value="Genomic_DNA"/>
</dbReference>
<dbReference type="PROSITE" id="PS52016">
    <property type="entry name" value="TONB_DEPENDENT_REC_3"/>
    <property type="match status" value="1"/>
</dbReference>
<evidence type="ECO:0000256" key="3">
    <source>
        <dbReference type="ARBA" id="ARBA00022452"/>
    </source>
</evidence>
<dbReference type="Gene3D" id="2.60.40.1120">
    <property type="entry name" value="Carboxypeptidase-like, regulatory domain"/>
    <property type="match status" value="1"/>
</dbReference>
<evidence type="ECO:0000313" key="11">
    <source>
        <dbReference type="Proteomes" id="UP000248790"/>
    </source>
</evidence>
<comment type="caution">
    <text evidence="10">The sequence shown here is derived from an EMBL/GenBank/DDBJ whole genome shotgun (WGS) entry which is preliminary data.</text>
</comment>
<dbReference type="Pfam" id="PF07715">
    <property type="entry name" value="Plug"/>
    <property type="match status" value="1"/>
</dbReference>
<dbReference type="InterPro" id="IPR018247">
    <property type="entry name" value="EF_Hand_1_Ca_BS"/>
</dbReference>
<keyword evidence="4 7" id="KW-0812">Transmembrane</keyword>
<dbReference type="SUPFAM" id="SSF56935">
    <property type="entry name" value="Porins"/>
    <property type="match status" value="1"/>
</dbReference>
<dbReference type="FunFam" id="2.170.130.10:FF:000003">
    <property type="entry name" value="SusC/RagA family TonB-linked outer membrane protein"/>
    <property type="match status" value="1"/>
</dbReference>
<evidence type="ECO:0000259" key="9">
    <source>
        <dbReference type="Pfam" id="PF07715"/>
    </source>
</evidence>
<dbReference type="RefSeq" id="WP_111630757.1">
    <property type="nucleotide sequence ID" value="NZ_QLMC01000006.1"/>
</dbReference>
<dbReference type="InterPro" id="IPR039426">
    <property type="entry name" value="TonB-dep_rcpt-like"/>
</dbReference>
<evidence type="ECO:0000256" key="2">
    <source>
        <dbReference type="ARBA" id="ARBA00022448"/>
    </source>
</evidence>
<reference evidence="10 11" key="1">
    <citation type="submission" date="2018-06" db="EMBL/GenBank/DDBJ databases">
        <title>Genomic Encyclopedia of Archaeal and Bacterial Type Strains, Phase II (KMG-II): from individual species to whole genera.</title>
        <authorList>
            <person name="Goeker M."/>
        </authorList>
    </citation>
    <scope>NUCLEOTIDE SEQUENCE [LARGE SCALE GENOMIC DNA]</scope>
    <source>
        <strain evidence="10 11">DSM 21851</strain>
    </source>
</reference>
<dbReference type="Pfam" id="PF13715">
    <property type="entry name" value="CarbopepD_reg_2"/>
    <property type="match status" value="1"/>
</dbReference>
<protein>
    <submittedName>
        <fullName evidence="10">TonB-linked SusC/RagA family outer membrane protein</fullName>
    </submittedName>
</protein>
<evidence type="ECO:0000256" key="7">
    <source>
        <dbReference type="PROSITE-ProRule" id="PRU01360"/>
    </source>
</evidence>
<dbReference type="AlphaFoldDB" id="A0A327WNX8"/>
<dbReference type="InterPro" id="IPR012910">
    <property type="entry name" value="Plug_dom"/>
</dbReference>
<dbReference type="Gene3D" id="2.40.170.20">
    <property type="entry name" value="TonB-dependent receptor, beta-barrel domain"/>
    <property type="match status" value="1"/>
</dbReference>
<evidence type="ECO:0000256" key="5">
    <source>
        <dbReference type="ARBA" id="ARBA00023136"/>
    </source>
</evidence>
<name>A0A327WNX8_LARAB</name>
<feature type="chain" id="PRO_5016452026" evidence="8">
    <location>
        <begin position="35"/>
        <end position="1053"/>
    </location>
</feature>
<dbReference type="InterPro" id="IPR036942">
    <property type="entry name" value="Beta-barrel_TonB_sf"/>
</dbReference>
<dbReference type="Proteomes" id="UP000248790">
    <property type="component" value="Unassembled WGS sequence"/>
</dbReference>
<dbReference type="InterPro" id="IPR023997">
    <property type="entry name" value="TonB-dep_OMP_SusC/RagA_CS"/>
</dbReference>
<dbReference type="InterPro" id="IPR023996">
    <property type="entry name" value="TonB-dep_OMP_SusC/RagA"/>
</dbReference>
<keyword evidence="6 7" id="KW-0998">Cell outer membrane</keyword>
<keyword evidence="2 7" id="KW-0813">Transport</keyword>
<evidence type="ECO:0000256" key="1">
    <source>
        <dbReference type="ARBA" id="ARBA00004571"/>
    </source>
</evidence>
<organism evidence="10 11">
    <name type="scientific">Larkinella arboricola</name>
    <dbReference type="NCBI Taxonomy" id="643671"/>
    <lineage>
        <taxon>Bacteria</taxon>
        <taxon>Pseudomonadati</taxon>
        <taxon>Bacteroidota</taxon>
        <taxon>Cytophagia</taxon>
        <taxon>Cytophagales</taxon>
        <taxon>Spirosomataceae</taxon>
        <taxon>Larkinella</taxon>
    </lineage>
</organism>
<dbReference type="GO" id="GO:0009279">
    <property type="term" value="C:cell outer membrane"/>
    <property type="evidence" value="ECO:0007669"/>
    <property type="project" value="UniProtKB-SubCell"/>
</dbReference>
<comment type="similarity">
    <text evidence="7">Belongs to the TonB-dependent receptor family.</text>
</comment>
<keyword evidence="5 7" id="KW-0472">Membrane</keyword>
<evidence type="ECO:0000313" key="10">
    <source>
        <dbReference type="EMBL" id="RAJ93234.1"/>
    </source>
</evidence>
<keyword evidence="3 7" id="KW-1134">Transmembrane beta strand</keyword>
<dbReference type="PROSITE" id="PS00018">
    <property type="entry name" value="EF_HAND_1"/>
    <property type="match status" value="1"/>
</dbReference>
<keyword evidence="11" id="KW-1185">Reference proteome</keyword>
<dbReference type="InterPro" id="IPR008969">
    <property type="entry name" value="CarboxyPept-like_regulatory"/>
</dbReference>
<evidence type="ECO:0000256" key="8">
    <source>
        <dbReference type="SAM" id="SignalP"/>
    </source>
</evidence>
<gene>
    <name evidence="10" type="ORF">LX87_04746</name>
</gene>
<dbReference type="NCBIfam" id="TIGR04056">
    <property type="entry name" value="OMP_RagA_SusC"/>
    <property type="match status" value="1"/>
</dbReference>
<sequence>MEKALLCSTAVFANIRIRCLQLLVAISFSGTALAADLSFPVLSNPKTVAPAYDFTVKGKVVDAEKNEALPGVSVVIKGSQRGTTTDEKGLFSLVVPDEKTVLVVSFLGYESQEVTVGTSTVLDIALRADSKSLNEVVVVGYGVQKKTSVTAAVSTLKGTEVAALPITNLSNGLGGRLSGVIVKQGSGEPGRDGSNIFIRGVSSTGGNQPLLIVDNIPRSFQQLDPNTIESFTVLKDAAAVAPYGVAGANGVILVTTKRGKTGAPSLTYNGYVGFQNPTVLPEYVNSYQYATLRNAAAQNEGLPIPFSNYALQKYQDGSDPDAYPTFKDIWGSLINKNSLLTSHNLELSGGTDKAKYYASLGYQHQEGMWAATGQDRYNLAVNLDAQATRTTRVSLNLNGYVQQAKYPSIATGRIFELIGYLHPLYGPLQYSNGMYGTFVTGSLFNSGYQKINTSALYSQLSIEQDIPFIPGLKLKGTIAYDPTTVMNKTWTLPVQKASIDTTKKPYVIKDGIFGQTKPSLSQGFDQGRQLTYQAGFNYNRSFGKSTVSALGIFEAKANDLLSVSATRRNFNLLVDEINLGSSSQADMSTAGISSSARQMGLVYRVTYDYADKYLLEASGRYDGSYYFASDNRFGFFPAFSLGWRLSEEPFLKNQVAWLDNLKLRGSYGEVGALAGSAFQYLSTFSVLGTNYVINKNAVQGIRERAESNPNITWERAKKTDIGLEATLWKGRFTIEADYFYEKRSNMLVNPDVVVPAEYGVALSQVNAGIMDNRGIDLSVSANHRFSNDLQVSLGGNFTYAKNKLLQVFESGVTANNPNRRLTGRSLGTQFGFQDLGYFQVSDFDESGNLKSGIATQPWGKVQPGDIRYADLNGDGRIDDNDLTAIGNAAATPQIIYGIAPTVRYKGFTLDLLFQGTARVNWYYQPSSIMPFWDTMLPYVQNFDYWTPENPDAKNPRLTSSPTVNNSQISSFWIGDASYLRLKNATLAYNLPSAITQKIKIPSVRIYVSGQNLLTWTKLVNYDPEIGPNNSWQPNGPWSYPQQKVFSAGLNVTF</sequence>
<proteinExistence type="inferred from homology"/>
<dbReference type="Gene3D" id="2.170.130.10">
    <property type="entry name" value="TonB-dependent receptor, plug domain"/>
    <property type="match status" value="1"/>
</dbReference>
<evidence type="ECO:0000256" key="4">
    <source>
        <dbReference type="ARBA" id="ARBA00022692"/>
    </source>
</evidence>
<dbReference type="InterPro" id="IPR037066">
    <property type="entry name" value="Plug_dom_sf"/>
</dbReference>
<feature type="signal peptide" evidence="8">
    <location>
        <begin position="1"/>
        <end position="34"/>
    </location>
</feature>
<dbReference type="OrthoDB" id="9768177at2"/>
<comment type="subcellular location">
    <subcellularLocation>
        <location evidence="1 7">Cell outer membrane</location>
        <topology evidence="1 7">Multi-pass membrane protein</topology>
    </subcellularLocation>
</comment>
<dbReference type="NCBIfam" id="TIGR04057">
    <property type="entry name" value="SusC_RagA_signa"/>
    <property type="match status" value="1"/>
</dbReference>
<accession>A0A327WNX8</accession>
<feature type="domain" description="TonB-dependent receptor plug" evidence="9">
    <location>
        <begin position="146"/>
        <end position="251"/>
    </location>
</feature>